<evidence type="ECO:0000313" key="2">
    <source>
        <dbReference type="Proteomes" id="UP000037035"/>
    </source>
</evidence>
<dbReference type="VEuPathDB" id="FungiDB:VP01_3022g1"/>
<gene>
    <name evidence="1" type="ORF">VP01_3022g1</name>
</gene>
<keyword evidence="2" id="KW-1185">Reference proteome</keyword>
<name>A0A0L6V085_9BASI</name>
<dbReference type="AlphaFoldDB" id="A0A0L6V085"/>
<protein>
    <submittedName>
        <fullName evidence="1">Uncharacterized protein</fullName>
    </submittedName>
</protein>
<evidence type="ECO:0000313" key="1">
    <source>
        <dbReference type="EMBL" id="KNZ54164.1"/>
    </source>
</evidence>
<sequence>IMNNELHILGGIKYDQIHDYIINGSQPSEESPRKTEVTIHLKMMLLIKGSLKERGLPATCFGTGKAPAVGHPAKGTMNGFEMMAINLRNQSP</sequence>
<dbReference type="Proteomes" id="UP000037035">
    <property type="component" value="Unassembled WGS sequence"/>
</dbReference>
<dbReference type="EMBL" id="LAVV01007972">
    <property type="protein sequence ID" value="KNZ54164.1"/>
    <property type="molecule type" value="Genomic_DNA"/>
</dbReference>
<feature type="non-terminal residue" evidence="1">
    <location>
        <position position="1"/>
    </location>
</feature>
<accession>A0A0L6V085</accession>
<dbReference type="OrthoDB" id="124484at2759"/>
<reference evidence="1 2" key="1">
    <citation type="submission" date="2015-08" db="EMBL/GenBank/DDBJ databases">
        <title>Next Generation Sequencing and Analysis of the Genome of Puccinia sorghi L Schw, the Causal Agent of Maize Common Rust.</title>
        <authorList>
            <person name="Rochi L."/>
            <person name="Burguener G."/>
            <person name="Darino M."/>
            <person name="Turjanski A."/>
            <person name="Kreff E."/>
            <person name="Dieguez M.J."/>
            <person name="Sacco F."/>
        </authorList>
    </citation>
    <scope>NUCLEOTIDE SEQUENCE [LARGE SCALE GENOMIC DNA]</scope>
    <source>
        <strain evidence="1 2">RO10H11247</strain>
    </source>
</reference>
<organism evidence="1 2">
    <name type="scientific">Puccinia sorghi</name>
    <dbReference type="NCBI Taxonomy" id="27349"/>
    <lineage>
        <taxon>Eukaryota</taxon>
        <taxon>Fungi</taxon>
        <taxon>Dikarya</taxon>
        <taxon>Basidiomycota</taxon>
        <taxon>Pucciniomycotina</taxon>
        <taxon>Pucciniomycetes</taxon>
        <taxon>Pucciniales</taxon>
        <taxon>Pucciniaceae</taxon>
        <taxon>Puccinia</taxon>
    </lineage>
</organism>
<proteinExistence type="predicted"/>
<dbReference type="STRING" id="27349.A0A0L6V085"/>
<comment type="caution">
    <text evidence="1">The sequence shown here is derived from an EMBL/GenBank/DDBJ whole genome shotgun (WGS) entry which is preliminary data.</text>
</comment>